<keyword evidence="4" id="KW-0540">Nuclease</keyword>
<organism evidence="4 5">
    <name type="scientific">Actinorhabdospora filicis</name>
    <dbReference type="NCBI Taxonomy" id="1785913"/>
    <lineage>
        <taxon>Bacteria</taxon>
        <taxon>Bacillati</taxon>
        <taxon>Actinomycetota</taxon>
        <taxon>Actinomycetes</taxon>
        <taxon>Micromonosporales</taxon>
        <taxon>Micromonosporaceae</taxon>
        <taxon>Actinorhabdospora</taxon>
    </lineage>
</organism>
<feature type="region of interest" description="Disordered" evidence="1">
    <location>
        <begin position="1"/>
        <end position="26"/>
    </location>
</feature>
<keyword evidence="2" id="KW-0812">Transmembrane</keyword>
<evidence type="ECO:0000313" key="5">
    <source>
        <dbReference type="Proteomes" id="UP001165079"/>
    </source>
</evidence>
<reference evidence="4" key="1">
    <citation type="submission" date="2023-03" db="EMBL/GenBank/DDBJ databases">
        <title>Actinorhabdospora filicis NBRC 111898.</title>
        <authorList>
            <person name="Ichikawa N."/>
            <person name="Sato H."/>
            <person name="Tonouchi N."/>
        </authorList>
    </citation>
    <scope>NUCLEOTIDE SEQUENCE</scope>
    <source>
        <strain evidence="4">NBRC 111898</strain>
    </source>
</reference>
<evidence type="ECO:0000259" key="3">
    <source>
        <dbReference type="Pfam" id="PF03372"/>
    </source>
</evidence>
<evidence type="ECO:0000256" key="2">
    <source>
        <dbReference type="SAM" id="Phobius"/>
    </source>
</evidence>
<protein>
    <submittedName>
        <fullName evidence="4">Endonuclease</fullName>
    </submittedName>
</protein>
<dbReference type="Pfam" id="PF03372">
    <property type="entry name" value="Exo_endo_phos"/>
    <property type="match status" value="1"/>
</dbReference>
<feature type="transmembrane region" description="Helical" evidence="2">
    <location>
        <begin position="88"/>
        <end position="108"/>
    </location>
</feature>
<dbReference type="Proteomes" id="UP001165079">
    <property type="component" value="Unassembled WGS sequence"/>
</dbReference>
<proteinExistence type="predicted"/>
<evidence type="ECO:0000256" key="1">
    <source>
        <dbReference type="SAM" id="MobiDB-lite"/>
    </source>
</evidence>
<comment type="caution">
    <text evidence="4">The sequence shown here is derived from an EMBL/GenBank/DDBJ whole genome shotgun (WGS) entry which is preliminary data.</text>
</comment>
<keyword evidence="4" id="KW-0255">Endonuclease</keyword>
<dbReference type="AlphaFoldDB" id="A0A9W6SP45"/>
<gene>
    <name evidence="4" type="ORF">Afil01_52320</name>
</gene>
<accession>A0A9W6SP45</accession>
<keyword evidence="2" id="KW-1133">Transmembrane helix</keyword>
<dbReference type="Gene3D" id="3.60.10.10">
    <property type="entry name" value="Endonuclease/exonuclease/phosphatase"/>
    <property type="match status" value="1"/>
</dbReference>
<dbReference type="GO" id="GO:0004519">
    <property type="term" value="F:endonuclease activity"/>
    <property type="evidence" value="ECO:0007669"/>
    <property type="project" value="UniProtKB-KW"/>
</dbReference>
<feature type="domain" description="Endonuclease/exonuclease/phosphatase" evidence="3">
    <location>
        <begin position="122"/>
        <end position="320"/>
    </location>
</feature>
<dbReference type="InterPro" id="IPR005135">
    <property type="entry name" value="Endo/exonuclease/phosphatase"/>
</dbReference>
<dbReference type="EMBL" id="BSTX01000004">
    <property type="protein sequence ID" value="GLZ80425.1"/>
    <property type="molecule type" value="Genomic_DNA"/>
</dbReference>
<feature type="transmembrane region" description="Helical" evidence="2">
    <location>
        <begin position="62"/>
        <end position="81"/>
    </location>
</feature>
<feature type="transmembrane region" description="Helical" evidence="2">
    <location>
        <begin position="31"/>
        <end position="50"/>
    </location>
</feature>
<keyword evidence="4" id="KW-0378">Hydrolase</keyword>
<keyword evidence="5" id="KW-1185">Reference proteome</keyword>
<dbReference type="SUPFAM" id="SSF56219">
    <property type="entry name" value="DNase I-like"/>
    <property type="match status" value="1"/>
</dbReference>
<dbReference type="RefSeq" id="WP_285665591.1">
    <property type="nucleotide sequence ID" value="NZ_BSTX01000004.1"/>
</dbReference>
<keyword evidence="2" id="KW-0472">Membrane</keyword>
<dbReference type="InterPro" id="IPR036691">
    <property type="entry name" value="Endo/exonu/phosph_ase_sf"/>
</dbReference>
<name>A0A9W6SP45_9ACTN</name>
<sequence length="339" mass="34803">MPAPENAAVTPFRHTRDGGAGRPPRAARPSLTALLAVPVALTTLFALVRLTGTEATWPLRMAVAYTPYLAAAALVPPLLALALRRRRLALAGCLAPVVLAALLVPRVLTDGAVVGVPLRVGSANLYYGEADPAAVVAFAREVDVLSVQELTPEAADALDAAGLGEVLPHRVLTPGPGATGTGLYARRPLTPADAPPGRFAMTAAVLDGVEFLAVHTSAPYAPGLVDDWLAELAALPRADGVPRVLAGDFNATLDHAALRALLDSGYTDAAEATGHGLTGTWRPHSGDHGTVLGLTPPPVALDHVLVSGLGVASLRFADLPGGDHRVLAASLALPDWAHD</sequence>
<evidence type="ECO:0000313" key="4">
    <source>
        <dbReference type="EMBL" id="GLZ80425.1"/>
    </source>
</evidence>